<sequence>MPTAEEKLGVNIPLRKDRIIYLSKWTLAKLRKHQRIIHAQIRMAVEKRKLEALEFLQLAYDEHSDAISLKCFGEY</sequence>
<protein>
    <submittedName>
        <fullName evidence="1">Uncharacterized protein</fullName>
    </submittedName>
</protein>
<organism evidence="1">
    <name type="scientific">marine sediment metagenome</name>
    <dbReference type="NCBI Taxonomy" id="412755"/>
    <lineage>
        <taxon>unclassified sequences</taxon>
        <taxon>metagenomes</taxon>
        <taxon>ecological metagenomes</taxon>
    </lineage>
</organism>
<dbReference type="AlphaFoldDB" id="A0A0F9MP34"/>
<dbReference type="EMBL" id="LAZR01005289">
    <property type="protein sequence ID" value="KKN01187.1"/>
    <property type="molecule type" value="Genomic_DNA"/>
</dbReference>
<proteinExistence type="predicted"/>
<evidence type="ECO:0000313" key="1">
    <source>
        <dbReference type="EMBL" id="KKN01187.1"/>
    </source>
</evidence>
<comment type="caution">
    <text evidence="1">The sequence shown here is derived from an EMBL/GenBank/DDBJ whole genome shotgun (WGS) entry which is preliminary data.</text>
</comment>
<reference evidence="1" key="1">
    <citation type="journal article" date="2015" name="Nature">
        <title>Complex archaea that bridge the gap between prokaryotes and eukaryotes.</title>
        <authorList>
            <person name="Spang A."/>
            <person name="Saw J.H."/>
            <person name="Jorgensen S.L."/>
            <person name="Zaremba-Niedzwiedzka K."/>
            <person name="Martijn J."/>
            <person name="Lind A.E."/>
            <person name="van Eijk R."/>
            <person name="Schleper C."/>
            <person name="Guy L."/>
            <person name="Ettema T.J."/>
        </authorList>
    </citation>
    <scope>NUCLEOTIDE SEQUENCE</scope>
</reference>
<gene>
    <name evidence="1" type="ORF">LCGC14_1130280</name>
</gene>
<accession>A0A0F9MP34</accession>
<name>A0A0F9MP34_9ZZZZ</name>